<dbReference type="InterPro" id="IPR016164">
    <property type="entry name" value="FAD-linked_Oxase-like_C"/>
</dbReference>
<evidence type="ECO:0000256" key="3">
    <source>
        <dbReference type="ARBA" id="ARBA00022630"/>
    </source>
</evidence>
<evidence type="ECO:0000259" key="13">
    <source>
        <dbReference type="PROSITE" id="PS51379"/>
    </source>
</evidence>
<keyword evidence="4" id="KW-0479">Metal-binding</keyword>
<evidence type="ECO:0000256" key="7">
    <source>
        <dbReference type="ARBA" id="ARBA00023004"/>
    </source>
</evidence>
<dbReference type="InterPro" id="IPR017900">
    <property type="entry name" value="4Fe4S_Fe_S_CS"/>
</dbReference>
<evidence type="ECO:0000256" key="2">
    <source>
        <dbReference type="ARBA" id="ARBA00022485"/>
    </source>
</evidence>
<dbReference type="InterPro" id="IPR016169">
    <property type="entry name" value="FAD-bd_PCMH_sub2"/>
</dbReference>
<dbReference type="Pfam" id="PF02913">
    <property type="entry name" value="FAD-oxidase_C"/>
    <property type="match status" value="1"/>
</dbReference>
<sequence>MHAIEPLQQQFLNALSAQGFQGEIQTDYATRTVLATDNSIYQRIPQAAVFPRSVVDMRLIGKLLGQDAYREVVIAARGGGTGTNGQSLTNSIVVDLSRHMNEIIEINVSERWVRVQAGVVKDQLNAFLKPYGLFFSPELSTSNRATIGGMINTDASGQGSCVYGKTRDHVLELDTVLVGGDCLHSQPVSLKNAQQLSQKTDKEGDLYRSLYELYHANEAAIKTTFPELNRCLTGYDLAHLSDAGKFNLNNIICGSEGTLGFVVEAKLNLLPIPQYTMLVNMRYASFMGALDDAKRLINHQPLSIETIDSKVLQLAQKDSVWERVVEFFPAGDTLVQGINLIEFSGESAEHVETEVSQFLAAITHDNDKRIGYTLARGEAAVKRVYEMRKKAVGLLGNTDGEARPQPFIEDMAVPPENLAAFISELRALLDSHHLDYGMFGHVDAGVLHVRPMLDMKDPAQSALIRPITDAAVELVSRYGGLLWGEHGKGLRSEYVPQFFGSLYPVIQQVKALFDPDNQLNPGKIATPTGLSATELLKIDQVPLRGEFDRQIPVATWQSYGAAMHCNGNGACYNYDLNDAMCPSWKATRQRVHSPKGRASAMREWIRLQQGQGRNLLALEQQDTKAGNWHKVLRFVGKKRRYNDNFNHEVYDAMSGCLACKSCVGQCPVKVNIPDLRSRFLQLYHQRYHRPVRDYLIASLEFSMPYLAKLSAVYNAIMQHRWSRRYIAKGLGMVDSPLFDDSHPQFRSVLKQFNVKMANSKVMGQLSDEQRKRSVILVQDCFTRFFDTSLLNDWIELITSLGFTIWLAKYQPNGKPLHVQGFRHAFASTARKNVAELNTLAQLNIPFVGLDPAMTLVYRQEYKAVSDIAVVPEVLLPQEWLLENLPESVDTQAVTHYQLLLHCTEKTNAPTSAAIWPTLFKRRGMALSMPEVGCCGMSGTYGHELRNLETSRTIFQQSWEKRIAAEDEHEILATGYSCQTQVKRLKQRRLRHPIQVLLESVKTQNKQR</sequence>
<dbReference type="HOGENOM" id="CLU_010756_1_0_6"/>
<dbReference type="EC" id="1.1.99.39" evidence="9"/>
<dbReference type="GO" id="GO:0004458">
    <property type="term" value="F:D-lactate dehydrogenase (cytochrome) activity"/>
    <property type="evidence" value="ECO:0007669"/>
    <property type="project" value="TreeGrafter"/>
</dbReference>
<dbReference type="InterPro" id="IPR006094">
    <property type="entry name" value="Oxid_FAD_bind_N"/>
</dbReference>
<dbReference type="PANTHER" id="PTHR11748:SF119">
    <property type="entry name" value="D-2-HYDROXYGLUTARATE DEHYDROGENASE"/>
    <property type="match status" value="1"/>
</dbReference>
<evidence type="ECO:0000256" key="11">
    <source>
        <dbReference type="ARBA" id="ARBA00060924"/>
    </source>
</evidence>
<dbReference type="Proteomes" id="UP000004679">
    <property type="component" value="Unassembled WGS sequence"/>
</dbReference>
<comment type="cofactor">
    <cofactor evidence="1">
        <name>FAD</name>
        <dbReference type="ChEBI" id="CHEBI:57692"/>
    </cofactor>
</comment>
<dbReference type="PROSITE" id="PS51379">
    <property type="entry name" value="4FE4S_FER_2"/>
    <property type="match status" value="1"/>
</dbReference>
<evidence type="ECO:0000256" key="8">
    <source>
        <dbReference type="ARBA" id="ARBA00023014"/>
    </source>
</evidence>
<dbReference type="GO" id="GO:1903457">
    <property type="term" value="P:lactate catabolic process"/>
    <property type="evidence" value="ECO:0007669"/>
    <property type="project" value="TreeGrafter"/>
</dbReference>
<dbReference type="Gene3D" id="3.30.70.2740">
    <property type="match status" value="1"/>
</dbReference>
<evidence type="ECO:0000256" key="10">
    <source>
        <dbReference type="ARBA" id="ARBA00051291"/>
    </source>
</evidence>
<dbReference type="Gene3D" id="3.30.465.10">
    <property type="match status" value="1"/>
</dbReference>
<dbReference type="SUPFAM" id="SSF56176">
    <property type="entry name" value="FAD-binding/transporter-associated domain-like"/>
    <property type="match status" value="1"/>
</dbReference>
<keyword evidence="6" id="KW-0560">Oxidoreductase</keyword>
<dbReference type="EMBL" id="GG657883">
    <property type="protein sequence ID" value="EEF81261.1"/>
    <property type="molecule type" value="Genomic_DNA"/>
</dbReference>
<dbReference type="GO" id="GO:0051990">
    <property type="term" value="F:(R)-2-hydroxyglutarate dehydrogenase activity"/>
    <property type="evidence" value="ECO:0007669"/>
    <property type="project" value="UniProtKB-EC"/>
</dbReference>
<dbReference type="PANTHER" id="PTHR11748">
    <property type="entry name" value="D-LACTATE DEHYDROGENASE"/>
    <property type="match status" value="1"/>
</dbReference>
<evidence type="ECO:0000313" key="16">
    <source>
        <dbReference type="Proteomes" id="UP000004679"/>
    </source>
</evidence>
<evidence type="ECO:0000256" key="1">
    <source>
        <dbReference type="ARBA" id="ARBA00001974"/>
    </source>
</evidence>
<evidence type="ECO:0000256" key="9">
    <source>
        <dbReference type="ARBA" id="ARBA00039003"/>
    </source>
</evidence>
<dbReference type="SUPFAM" id="SSF55103">
    <property type="entry name" value="FAD-linked oxidases, C-terminal domain"/>
    <property type="match status" value="1"/>
</dbReference>
<dbReference type="PROSITE" id="PS00198">
    <property type="entry name" value="4FE4S_FER_1"/>
    <property type="match status" value="1"/>
</dbReference>
<dbReference type="GO" id="GO:0046872">
    <property type="term" value="F:metal ion binding"/>
    <property type="evidence" value="ECO:0007669"/>
    <property type="project" value="UniProtKB-KW"/>
</dbReference>
<comment type="similarity">
    <text evidence="11">In the N-terminal section; belongs to the FAD-binding oxidoreductase/transferase type 4 family.</text>
</comment>
<dbReference type="Pfam" id="PF01565">
    <property type="entry name" value="FAD_binding_4"/>
    <property type="match status" value="1"/>
</dbReference>
<dbReference type="PROSITE" id="PS51387">
    <property type="entry name" value="FAD_PCMH"/>
    <property type="match status" value="1"/>
</dbReference>
<comment type="catalytic activity">
    <reaction evidence="10">
        <text>(R)-2-hydroxyglutarate + A = 2-oxoglutarate + AH2</text>
        <dbReference type="Rhea" id="RHEA:38295"/>
        <dbReference type="ChEBI" id="CHEBI:13193"/>
        <dbReference type="ChEBI" id="CHEBI:15801"/>
        <dbReference type="ChEBI" id="CHEBI:16810"/>
        <dbReference type="ChEBI" id="CHEBI:17499"/>
        <dbReference type="EC" id="1.1.99.39"/>
    </reaction>
    <physiologicalReaction direction="left-to-right" evidence="10">
        <dbReference type="Rhea" id="RHEA:38296"/>
    </physiologicalReaction>
</comment>
<evidence type="ECO:0000313" key="15">
    <source>
        <dbReference type="EMBL" id="EEF81261.1"/>
    </source>
</evidence>
<feature type="domain" description="FAD-binding PCMH-type" evidence="14">
    <location>
        <begin position="41"/>
        <end position="272"/>
    </location>
</feature>
<dbReference type="GO" id="GO:0071949">
    <property type="term" value="F:FAD binding"/>
    <property type="evidence" value="ECO:0007669"/>
    <property type="project" value="InterPro"/>
</dbReference>
<dbReference type="AlphaFoldDB" id="C0N1T1"/>
<keyword evidence="7" id="KW-0408">Iron</keyword>
<gene>
    <name evidence="15" type="ORF">MDMS009_253</name>
</gene>
<dbReference type="FunFam" id="3.30.70.2740:FF:000003">
    <property type="entry name" value="Oxidoreductase, FAD-binding, putative"/>
    <property type="match status" value="1"/>
</dbReference>
<dbReference type="InterPro" id="IPR017896">
    <property type="entry name" value="4Fe4S_Fe-S-bd"/>
</dbReference>
<protein>
    <recommendedName>
        <fullName evidence="12">D-2-hydroxyglutarate dehydrogenase</fullName>
        <ecNumber evidence="9">1.1.99.39</ecNumber>
    </recommendedName>
</protein>
<name>C0N1T1_9GAMM</name>
<dbReference type="GO" id="GO:0051539">
    <property type="term" value="F:4 iron, 4 sulfur cluster binding"/>
    <property type="evidence" value="ECO:0007669"/>
    <property type="project" value="UniProtKB-KW"/>
</dbReference>
<reference evidence="15 16" key="1">
    <citation type="journal article" date="2011" name="J. Bacteriol.">
        <title>Draft genome sequence of the chemolithoheterotrophic, halophilic methylotroph Methylophaga thiooxydans DMS010.</title>
        <authorList>
            <person name="Boden R."/>
            <person name="Ferriera S."/>
            <person name="Johnson J."/>
            <person name="Kelly D.P."/>
            <person name="Murrell J.C."/>
            <person name="Schafer H."/>
        </authorList>
    </citation>
    <scope>NUCLEOTIDE SEQUENCE [LARGE SCALE GENOMIC DNA]</scope>
    <source>
        <strain evidence="15 16">DMS010</strain>
    </source>
</reference>
<keyword evidence="16" id="KW-1185">Reference proteome</keyword>
<proteinExistence type="inferred from homology"/>
<keyword evidence="8" id="KW-0411">Iron-sulfur</keyword>
<keyword evidence="3" id="KW-0285">Flavoprotein</keyword>
<evidence type="ECO:0000256" key="6">
    <source>
        <dbReference type="ARBA" id="ARBA00023002"/>
    </source>
</evidence>
<evidence type="ECO:0000256" key="5">
    <source>
        <dbReference type="ARBA" id="ARBA00022827"/>
    </source>
</evidence>
<dbReference type="SUPFAM" id="SSF46548">
    <property type="entry name" value="alpha-helical ferredoxin"/>
    <property type="match status" value="1"/>
</dbReference>
<feature type="domain" description="4Fe-4S ferredoxin-type" evidence="13">
    <location>
        <begin position="646"/>
        <end position="678"/>
    </location>
</feature>
<dbReference type="GO" id="GO:0008720">
    <property type="term" value="F:D-lactate dehydrogenase (NAD+) activity"/>
    <property type="evidence" value="ECO:0007669"/>
    <property type="project" value="TreeGrafter"/>
</dbReference>
<dbReference type="InterPro" id="IPR016166">
    <property type="entry name" value="FAD-bd_PCMH"/>
</dbReference>
<evidence type="ECO:0000259" key="14">
    <source>
        <dbReference type="PROSITE" id="PS51387"/>
    </source>
</evidence>
<keyword evidence="5" id="KW-0274">FAD</keyword>
<evidence type="ECO:0000256" key="12">
    <source>
        <dbReference type="ARBA" id="ARBA00067680"/>
    </source>
</evidence>
<keyword evidence="2" id="KW-0004">4Fe-4S</keyword>
<accession>C0N1T1</accession>
<dbReference type="InterPro" id="IPR036318">
    <property type="entry name" value="FAD-bd_PCMH-like_sf"/>
</dbReference>
<organism evidence="15 16">
    <name type="scientific">Methylophaga thiooxydans DMS010</name>
    <dbReference type="NCBI Taxonomy" id="637616"/>
    <lineage>
        <taxon>Bacteria</taxon>
        <taxon>Pseudomonadati</taxon>
        <taxon>Pseudomonadota</taxon>
        <taxon>Gammaproteobacteria</taxon>
        <taxon>Thiotrichales</taxon>
        <taxon>Piscirickettsiaceae</taxon>
        <taxon>Methylophaga</taxon>
    </lineage>
</organism>
<evidence type="ECO:0000256" key="4">
    <source>
        <dbReference type="ARBA" id="ARBA00022723"/>
    </source>
</evidence>
<dbReference type="InterPro" id="IPR004113">
    <property type="entry name" value="FAD-bd_oxidored_4_C"/>
</dbReference>